<evidence type="ECO:0000256" key="12">
    <source>
        <dbReference type="ARBA" id="ARBA00036178"/>
    </source>
</evidence>
<evidence type="ECO:0000256" key="2">
    <source>
        <dbReference type="ARBA" id="ARBA00022448"/>
    </source>
</evidence>
<dbReference type="EMBL" id="MU537915">
    <property type="protein sequence ID" value="KAI5629261.1"/>
    <property type="molecule type" value="Genomic_DNA"/>
</dbReference>
<evidence type="ECO:0000256" key="10">
    <source>
        <dbReference type="ARBA" id="ARBA00035788"/>
    </source>
</evidence>
<feature type="transmembrane region" description="Helical" evidence="19">
    <location>
        <begin position="441"/>
        <end position="467"/>
    </location>
</feature>
<evidence type="ECO:0000256" key="9">
    <source>
        <dbReference type="ARBA" id="ARBA00023228"/>
    </source>
</evidence>
<dbReference type="PANTHER" id="PTHR23507">
    <property type="entry name" value="ZGC:174356"/>
    <property type="match status" value="1"/>
</dbReference>
<feature type="transmembrane region" description="Helical" evidence="19">
    <location>
        <begin position="183"/>
        <end position="204"/>
    </location>
</feature>
<feature type="transmembrane region" description="Helical" evidence="19">
    <location>
        <begin position="137"/>
        <end position="162"/>
    </location>
</feature>
<feature type="transmembrane region" description="Helical" evidence="19">
    <location>
        <begin position="79"/>
        <end position="100"/>
    </location>
</feature>
<evidence type="ECO:0000256" key="14">
    <source>
        <dbReference type="ARBA" id="ARBA00036597"/>
    </source>
</evidence>
<keyword evidence="6 19" id="KW-1133">Transmembrane helix</keyword>
<feature type="transmembrane region" description="Helical" evidence="19">
    <location>
        <begin position="286"/>
        <end position="311"/>
    </location>
</feature>
<keyword evidence="3 19" id="KW-0812">Transmembrane</keyword>
<evidence type="ECO:0000256" key="15">
    <source>
        <dbReference type="ARBA" id="ARBA00038227"/>
    </source>
</evidence>
<feature type="transmembrane region" description="Helical" evidence="19">
    <location>
        <begin position="112"/>
        <end position="131"/>
    </location>
</feature>
<evidence type="ECO:0000256" key="4">
    <source>
        <dbReference type="ARBA" id="ARBA00022729"/>
    </source>
</evidence>
<dbReference type="InterPro" id="IPR011701">
    <property type="entry name" value="MFS"/>
</dbReference>
<evidence type="ECO:0000313" key="21">
    <source>
        <dbReference type="Proteomes" id="UP001205998"/>
    </source>
</evidence>
<keyword evidence="21" id="KW-1185">Reference proteome</keyword>
<gene>
    <name evidence="20" type="ORF">C0J50_8160</name>
</gene>
<dbReference type="Proteomes" id="UP001205998">
    <property type="component" value="Unassembled WGS sequence"/>
</dbReference>
<comment type="catalytic activity">
    <reaction evidence="11">
        <text>cholate(out) + n H(+)(out) = cholate(in) + n H(+)(in)</text>
        <dbReference type="Rhea" id="RHEA:75499"/>
        <dbReference type="ChEBI" id="CHEBI:15378"/>
        <dbReference type="ChEBI" id="CHEBI:29747"/>
    </reaction>
</comment>
<comment type="catalytic activity">
    <reaction evidence="10">
        <text>dehydroepiandrosterone 3-sulfate(out) + n H(+)(out) = dehydroepiandrosterone 3-sulfate(in) + n H(+)(in)</text>
        <dbReference type="Rhea" id="RHEA:75487"/>
        <dbReference type="ChEBI" id="CHEBI:15378"/>
        <dbReference type="ChEBI" id="CHEBI:57905"/>
    </reaction>
</comment>
<feature type="transmembrane region" description="Helical" evidence="19">
    <location>
        <begin position="355"/>
        <end position="373"/>
    </location>
</feature>
<evidence type="ECO:0000256" key="19">
    <source>
        <dbReference type="SAM" id="Phobius"/>
    </source>
</evidence>
<dbReference type="InterPro" id="IPR036259">
    <property type="entry name" value="MFS_trans_sf"/>
</dbReference>
<evidence type="ECO:0000256" key="6">
    <source>
        <dbReference type="ARBA" id="ARBA00022989"/>
    </source>
</evidence>
<evidence type="ECO:0000256" key="3">
    <source>
        <dbReference type="ARBA" id="ARBA00022692"/>
    </source>
</evidence>
<name>A0AAD5FUK4_SILAS</name>
<evidence type="ECO:0000313" key="20">
    <source>
        <dbReference type="EMBL" id="KAI5629261.1"/>
    </source>
</evidence>
<evidence type="ECO:0000256" key="5">
    <source>
        <dbReference type="ARBA" id="ARBA00022847"/>
    </source>
</evidence>
<evidence type="ECO:0000256" key="1">
    <source>
        <dbReference type="ARBA" id="ARBA00004155"/>
    </source>
</evidence>
<evidence type="ECO:0000256" key="8">
    <source>
        <dbReference type="ARBA" id="ARBA00023180"/>
    </source>
</evidence>
<protein>
    <recommendedName>
        <fullName evidence="16">Lysosomal proton-coupled steroid conjugate and bile acid symporter SLC46A3</fullName>
    </recommendedName>
    <alternativeName>
        <fullName evidence="17">Solute carrier family 46 member 3</fullName>
    </alternativeName>
</protein>
<keyword evidence="2" id="KW-0813">Transport</keyword>
<comment type="subcellular location">
    <subcellularLocation>
        <location evidence="1">Lysosome membrane</location>
        <topology evidence="1">Multi-pass membrane protein</topology>
    </subcellularLocation>
</comment>
<feature type="transmembrane region" description="Helical" evidence="19">
    <location>
        <begin position="210"/>
        <end position="231"/>
    </location>
</feature>
<dbReference type="GO" id="GO:0005765">
    <property type="term" value="C:lysosomal membrane"/>
    <property type="evidence" value="ECO:0007669"/>
    <property type="project" value="UniProtKB-SubCell"/>
</dbReference>
<evidence type="ECO:0000256" key="13">
    <source>
        <dbReference type="ARBA" id="ARBA00036498"/>
    </source>
</evidence>
<evidence type="ECO:0000256" key="17">
    <source>
        <dbReference type="ARBA" id="ARBA00042515"/>
    </source>
</evidence>
<keyword evidence="5" id="KW-0769">Symport</keyword>
<comment type="catalytic activity">
    <reaction evidence="12">
        <text>estrone 3-sulfate(out) + n H(+)(out) = estrone 3-sulfate(in) + n H(+)(in)</text>
        <dbReference type="Rhea" id="RHEA:75483"/>
        <dbReference type="ChEBI" id="CHEBI:15378"/>
        <dbReference type="ChEBI" id="CHEBI:60050"/>
    </reaction>
</comment>
<reference evidence="20" key="1">
    <citation type="submission" date="2018-07" db="EMBL/GenBank/DDBJ databases">
        <title>Comparative genomics of catfishes provides insights into carnivory and benthic adaptation.</title>
        <authorList>
            <person name="Zhang Y."/>
            <person name="Wang D."/>
            <person name="Peng Z."/>
            <person name="Zheng S."/>
            <person name="Shao F."/>
            <person name="Tao W."/>
        </authorList>
    </citation>
    <scope>NUCLEOTIDE SEQUENCE</scope>
    <source>
        <strain evidence="20">Chongqing</strain>
    </source>
</reference>
<feature type="transmembrane region" description="Helical" evidence="19">
    <location>
        <begin position="411"/>
        <end position="435"/>
    </location>
</feature>
<proteinExistence type="inferred from homology"/>
<organism evidence="20 21">
    <name type="scientific">Silurus asotus</name>
    <name type="common">Amur catfish</name>
    <name type="synonym">Parasilurus asotus</name>
    <dbReference type="NCBI Taxonomy" id="30991"/>
    <lineage>
        <taxon>Eukaryota</taxon>
        <taxon>Metazoa</taxon>
        <taxon>Chordata</taxon>
        <taxon>Craniata</taxon>
        <taxon>Vertebrata</taxon>
        <taxon>Euteleostomi</taxon>
        <taxon>Actinopterygii</taxon>
        <taxon>Neopterygii</taxon>
        <taxon>Teleostei</taxon>
        <taxon>Ostariophysi</taxon>
        <taxon>Siluriformes</taxon>
        <taxon>Siluridae</taxon>
        <taxon>Silurus</taxon>
    </lineage>
</organism>
<comment type="catalytic activity">
    <reaction evidence="13">
        <text>25-hydroxyvitamin D3 sulfate(out) + n H(+)(out) = 25-hydroxyvitamin D3 sulfate(in) + n H(+)(in)</text>
        <dbReference type="Rhea" id="RHEA:75491"/>
        <dbReference type="ChEBI" id="CHEBI:15378"/>
        <dbReference type="ChEBI" id="CHEBI:194336"/>
    </reaction>
</comment>
<keyword evidence="9" id="KW-0458">Lysosome</keyword>
<feature type="transmembrane region" description="Helical" evidence="19">
    <location>
        <begin position="323"/>
        <end position="343"/>
    </location>
</feature>
<dbReference type="PANTHER" id="PTHR23507:SF9">
    <property type="entry name" value="LYSOSOMAL PROTON-COUPLED STEROID CONJUGATE AND BILE ACID SYMPORTER SLC46A3"/>
    <property type="match status" value="1"/>
</dbReference>
<comment type="catalytic activity">
    <reaction evidence="18">
        <text>taurocholate(out) + n H(+)(out) = taurocholate(in) + n H(+)(in)</text>
        <dbReference type="Rhea" id="RHEA:75507"/>
        <dbReference type="ChEBI" id="CHEBI:15378"/>
        <dbReference type="ChEBI" id="CHEBI:36257"/>
    </reaction>
</comment>
<comment type="similarity">
    <text evidence="15">Belongs to the major facilitator superfamily. SLC46A family.</text>
</comment>
<dbReference type="SUPFAM" id="SSF103473">
    <property type="entry name" value="MFS general substrate transporter"/>
    <property type="match status" value="1"/>
</dbReference>
<accession>A0AAD5FUK4</accession>
<keyword evidence="4" id="KW-0732">Signal</keyword>
<dbReference type="GO" id="GO:0034486">
    <property type="term" value="P:vacuolar transmembrane transport"/>
    <property type="evidence" value="ECO:0007669"/>
    <property type="project" value="TreeGrafter"/>
</dbReference>
<evidence type="ECO:0000256" key="16">
    <source>
        <dbReference type="ARBA" id="ARBA00040938"/>
    </source>
</evidence>
<feature type="transmembrane region" description="Helical" evidence="19">
    <location>
        <begin position="379"/>
        <end position="399"/>
    </location>
</feature>
<comment type="caution">
    <text evidence="20">The sequence shown here is derived from an EMBL/GenBank/DDBJ whole genome shotgun (WGS) entry which is preliminary data.</text>
</comment>
<keyword evidence="8" id="KW-0325">Glycoprotein</keyword>
<dbReference type="Gene3D" id="1.20.1250.20">
    <property type="entry name" value="MFS general substrate transporter like domains"/>
    <property type="match status" value="1"/>
</dbReference>
<comment type="catalytic activity">
    <reaction evidence="14">
        <text>glycocholate(out) + n H(+)(out) = glycocholate(in) + n H(+)(in)</text>
        <dbReference type="Rhea" id="RHEA:75503"/>
        <dbReference type="ChEBI" id="CHEBI:15378"/>
        <dbReference type="ChEBI" id="CHEBI:29746"/>
    </reaction>
</comment>
<sequence>MGCWTVIEPVVGLHAFAMFMTYPLLEQYVYRRLWEQLSGSPYPVSINQSHCSNNFTNLIPANTMHLFEWQAVQRETSHFLIQIELYFLFPSLVSSLFLVAYSDSHGRKVAMVPPLVGSALFTLTNFIVSRYSLSLSYLLGSAFFTGFLGGTSTLIGGCFSYVADCCGQDLSEKRQREKTVRTARLDMVLGLLSGLGSLCTGFYIQATGFSWPFLSASILHLVDLVYVLVILKEPQVPSVQNLTTNKNSSSHRAVDESPHLARFQVLTGRFNGIYLLFAASTKRRNVLLLLILSAFVFYKVCKLGGMSIFLLYELNPPLCWSEVLIGCGAALNTLIYLSSYAGVSLLSRWLPDAHIILLGLLSLATGFLMASFAKTTLLMFLVRLPLLLSIMPAPVLRSMMSKLVLSSEQGAVFACVAFVEMLSMGVAFPVFSSIYAASISWFSGFTFLLAACLTLIPALLMGVMLCLRLDNVEETKILTSEDDCVDSTGSEISHY</sequence>
<dbReference type="AlphaFoldDB" id="A0AAD5FUK4"/>
<evidence type="ECO:0000256" key="11">
    <source>
        <dbReference type="ARBA" id="ARBA00035844"/>
    </source>
</evidence>
<evidence type="ECO:0000256" key="7">
    <source>
        <dbReference type="ARBA" id="ARBA00023136"/>
    </source>
</evidence>
<dbReference type="Pfam" id="PF07690">
    <property type="entry name" value="MFS_1"/>
    <property type="match status" value="1"/>
</dbReference>
<dbReference type="GO" id="GO:0015293">
    <property type="term" value="F:symporter activity"/>
    <property type="evidence" value="ECO:0007669"/>
    <property type="project" value="UniProtKB-KW"/>
</dbReference>
<evidence type="ECO:0000256" key="18">
    <source>
        <dbReference type="ARBA" id="ARBA00048746"/>
    </source>
</evidence>
<keyword evidence="7 19" id="KW-0472">Membrane</keyword>